<proteinExistence type="inferred from homology"/>
<dbReference type="Proteomes" id="UP001501079">
    <property type="component" value="Unassembled WGS sequence"/>
</dbReference>
<name>A0ABP8A580_9MICO</name>
<dbReference type="Pfam" id="PF16901">
    <property type="entry name" value="DAO_C"/>
    <property type="match status" value="1"/>
</dbReference>
<evidence type="ECO:0000259" key="7">
    <source>
        <dbReference type="Pfam" id="PF16901"/>
    </source>
</evidence>
<dbReference type="EMBL" id="BAABBW010000004">
    <property type="protein sequence ID" value="GAA4177951.1"/>
    <property type="molecule type" value="Genomic_DNA"/>
</dbReference>
<organism evidence="8 9">
    <name type="scientific">Gryllotalpicola koreensis</name>
    <dbReference type="NCBI Taxonomy" id="993086"/>
    <lineage>
        <taxon>Bacteria</taxon>
        <taxon>Bacillati</taxon>
        <taxon>Actinomycetota</taxon>
        <taxon>Actinomycetes</taxon>
        <taxon>Micrococcales</taxon>
        <taxon>Microbacteriaceae</taxon>
        <taxon>Gryllotalpicola</taxon>
    </lineage>
</organism>
<evidence type="ECO:0000259" key="6">
    <source>
        <dbReference type="Pfam" id="PF01266"/>
    </source>
</evidence>
<dbReference type="Gene3D" id="3.50.50.60">
    <property type="entry name" value="FAD/NAD(P)-binding domain"/>
    <property type="match status" value="1"/>
</dbReference>
<dbReference type="Gene3D" id="3.30.9.10">
    <property type="entry name" value="D-Amino Acid Oxidase, subunit A, domain 2"/>
    <property type="match status" value="1"/>
</dbReference>
<evidence type="ECO:0000256" key="2">
    <source>
        <dbReference type="ARBA" id="ARBA00007330"/>
    </source>
</evidence>
<keyword evidence="3" id="KW-0285">Flavoprotein</keyword>
<dbReference type="InterPro" id="IPR038299">
    <property type="entry name" value="DAO_C_sf"/>
</dbReference>
<evidence type="ECO:0000313" key="9">
    <source>
        <dbReference type="Proteomes" id="UP001501079"/>
    </source>
</evidence>
<reference evidence="9" key="1">
    <citation type="journal article" date="2019" name="Int. J. Syst. Evol. Microbiol.">
        <title>The Global Catalogue of Microorganisms (GCM) 10K type strain sequencing project: providing services to taxonomists for standard genome sequencing and annotation.</title>
        <authorList>
            <consortium name="The Broad Institute Genomics Platform"/>
            <consortium name="The Broad Institute Genome Sequencing Center for Infectious Disease"/>
            <person name="Wu L."/>
            <person name="Ma J."/>
        </authorList>
    </citation>
    <scope>NUCLEOTIDE SEQUENCE [LARGE SCALE GENOMIC DNA]</scope>
    <source>
        <strain evidence="9">JCM 17591</strain>
    </source>
</reference>
<keyword evidence="4" id="KW-0274">FAD</keyword>
<dbReference type="PRINTS" id="PR01001">
    <property type="entry name" value="FADG3PDH"/>
</dbReference>
<evidence type="ECO:0000256" key="5">
    <source>
        <dbReference type="ARBA" id="ARBA00023002"/>
    </source>
</evidence>
<evidence type="ECO:0000256" key="1">
    <source>
        <dbReference type="ARBA" id="ARBA00001974"/>
    </source>
</evidence>
<feature type="domain" description="Alpha-glycerophosphate oxidase C-terminal" evidence="7">
    <location>
        <begin position="418"/>
        <end position="541"/>
    </location>
</feature>
<dbReference type="InterPro" id="IPR006076">
    <property type="entry name" value="FAD-dep_OxRdtase"/>
</dbReference>
<dbReference type="RefSeq" id="WP_344755362.1">
    <property type="nucleotide sequence ID" value="NZ_BAABBW010000004.1"/>
</dbReference>
<dbReference type="Gene3D" id="1.10.8.870">
    <property type="entry name" value="Alpha-glycerophosphate oxidase, cap domain"/>
    <property type="match status" value="1"/>
</dbReference>
<sequence>MTDTTRPDIAAIAARPHAQVLIIGGGINGIGTFRDLALQGVDVVLIERDDWASGASAASSHMIHGGIRYLENGEFRLVKESVTERNGLLRIAPHYVKPLPTTIPIFSTFSGIASAPLRFLRHGAGKPKERGAALIKIGLAIYDSFSSGGGVVPPHRFHGHVESLRALPKLNPAVKYTATYYDGSLVNPERLALDVLLDGVAAGGRAANYLSAVAAHDDRVTVRNQLTGEEFELTADVVVNATGPWTDLTSGLLGTETRFMGGTKGSHVVLDNPELYEACAGRELFFEHRDGRIVLVYPLHGKVIVGTTDLEQSMTEPIEVTDAEIDYFFDLIGDVFPTIHVGREQIVFRFVGVRPLPRHDDTQPGFVSRDYRIVESPLAGLPNTPVLSLVGGKWTTFRALGEHLANEVLAKLGRERVSSTAGIPIGGGRDFPTTDASARAWAEGYADTVGAERAAQLLERYGTKAALVIQALGEDDRPLASVPEYSRDEIAHLARTEQVVHLIDVLTRRTSIAFRGLLTAEVARELTEAIGDALGWDDARREAELADAAARLAEKHGVVLENVEVRHP</sequence>
<comment type="caution">
    <text evidence="8">The sequence shown here is derived from an EMBL/GenBank/DDBJ whole genome shotgun (WGS) entry which is preliminary data.</text>
</comment>
<dbReference type="PANTHER" id="PTHR11985:SF15">
    <property type="entry name" value="GLYCEROL-3-PHOSPHATE DEHYDROGENASE, MITOCHONDRIAL"/>
    <property type="match status" value="1"/>
</dbReference>
<gene>
    <name evidence="8" type="ORF">GCM10022287_27480</name>
</gene>
<dbReference type="PANTHER" id="PTHR11985">
    <property type="entry name" value="GLYCEROL-3-PHOSPHATE DEHYDROGENASE"/>
    <property type="match status" value="1"/>
</dbReference>
<dbReference type="InterPro" id="IPR000447">
    <property type="entry name" value="G3P_DH_FAD-dep"/>
</dbReference>
<comment type="similarity">
    <text evidence="2">Belongs to the FAD-dependent glycerol-3-phosphate dehydrogenase family.</text>
</comment>
<dbReference type="Pfam" id="PF01266">
    <property type="entry name" value="DAO"/>
    <property type="match status" value="1"/>
</dbReference>
<protein>
    <submittedName>
        <fullName evidence="8">Glycerol-3-phosphate dehydrogenase/oxidase</fullName>
    </submittedName>
</protein>
<dbReference type="InterPro" id="IPR031656">
    <property type="entry name" value="DAO_C"/>
</dbReference>
<dbReference type="SUPFAM" id="SSF51905">
    <property type="entry name" value="FAD/NAD(P)-binding domain"/>
    <property type="match status" value="1"/>
</dbReference>
<feature type="domain" description="FAD dependent oxidoreductase" evidence="6">
    <location>
        <begin position="20"/>
        <end position="362"/>
    </location>
</feature>
<dbReference type="InterPro" id="IPR036188">
    <property type="entry name" value="FAD/NAD-bd_sf"/>
</dbReference>
<evidence type="ECO:0000256" key="4">
    <source>
        <dbReference type="ARBA" id="ARBA00022827"/>
    </source>
</evidence>
<comment type="cofactor">
    <cofactor evidence="1">
        <name>FAD</name>
        <dbReference type="ChEBI" id="CHEBI:57692"/>
    </cofactor>
</comment>
<evidence type="ECO:0000256" key="3">
    <source>
        <dbReference type="ARBA" id="ARBA00022630"/>
    </source>
</evidence>
<keyword evidence="9" id="KW-1185">Reference proteome</keyword>
<evidence type="ECO:0000313" key="8">
    <source>
        <dbReference type="EMBL" id="GAA4177951.1"/>
    </source>
</evidence>
<accession>A0ABP8A580</accession>
<keyword evidence="5" id="KW-0560">Oxidoreductase</keyword>